<dbReference type="EMBL" id="FTMF01000004">
    <property type="protein sequence ID" value="SIQ34778.1"/>
    <property type="molecule type" value="Genomic_DNA"/>
</dbReference>
<sequence>MINRIILIGNGFDLAHGIPTSYWDFMHNYWMKSFTDYYNLRGELYKCEEFETIKEIPKSYFKDHKEFIAYLTTYTDSHKKLNNFFFKLSKHLLKWDWVDVETAYYNELLFCKPPIRTRQQDIVKLNKDFEKVKDLLEKYLTKVVDETIINRQIITAVKSIIREDLFLNDLSENGLSQITDEIYGRIKPFIGPEPDKNIDPYYLTKFEKEILKDHINFEFDKKYLFKYLRNKSITNDIYMPINFLTFNYTNIEDNYLDEENDDSVIHIHGQLNSENNPIIFGYGDELDDSYKEIEKLNNNHFLDNVKSINYANTNNYKRLLELVNSGLFQVYVLGHSCGNSDRTLLNTIFEHDNCVSIKPFFYQETEVKDDYLKIYKNISRNFNDKAKLRDRVVNKQLCRPMISLDIQKAVKEKK</sequence>
<dbReference type="RefSeq" id="WP_076559730.1">
    <property type="nucleotide sequence ID" value="NZ_CP033929.1"/>
</dbReference>
<gene>
    <name evidence="2" type="ORF">NCTC13560_00031</name>
    <name evidence="1" type="ORF">SAMN05421682_104173</name>
</gene>
<reference evidence="1 3" key="1">
    <citation type="submission" date="2017-01" db="EMBL/GenBank/DDBJ databases">
        <authorList>
            <person name="Varghese N."/>
            <person name="Submissions S."/>
        </authorList>
    </citation>
    <scope>NUCLEOTIDE SEQUENCE [LARGE SCALE GENOMIC DNA]</scope>
    <source>
        <strain evidence="1 3">ATCC 27950</strain>
    </source>
</reference>
<proteinExistence type="predicted"/>
<organism evidence="2 4">
    <name type="scientific">Chryseobacterium indoltheticum</name>
    <dbReference type="NCBI Taxonomy" id="254"/>
    <lineage>
        <taxon>Bacteria</taxon>
        <taxon>Pseudomonadati</taxon>
        <taxon>Bacteroidota</taxon>
        <taxon>Flavobacteriia</taxon>
        <taxon>Flavobacteriales</taxon>
        <taxon>Weeksellaceae</taxon>
        <taxon>Chryseobacterium group</taxon>
        <taxon>Chryseobacterium</taxon>
    </lineage>
</organism>
<evidence type="ECO:0000313" key="3">
    <source>
        <dbReference type="Proteomes" id="UP000185725"/>
    </source>
</evidence>
<name>A0A381F3R1_9FLAO</name>
<dbReference type="AlphaFoldDB" id="A0A381F3R1"/>
<evidence type="ECO:0000313" key="1">
    <source>
        <dbReference type="EMBL" id="SIQ34778.1"/>
    </source>
</evidence>
<dbReference type="OrthoDB" id="5903604at2"/>
<dbReference type="KEGG" id="cil:EG358_13960"/>
<reference evidence="2 4" key="2">
    <citation type="submission" date="2018-06" db="EMBL/GenBank/DDBJ databases">
        <authorList>
            <consortium name="Pathogen Informatics"/>
            <person name="Doyle S."/>
        </authorList>
    </citation>
    <scope>NUCLEOTIDE SEQUENCE [LARGE SCALE GENOMIC DNA]</scope>
    <source>
        <strain evidence="2 4">NCTC13560</strain>
    </source>
</reference>
<dbReference type="EMBL" id="UFVS01000001">
    <property type="protein sequence ID" value="SUX41239.1"/>
    <property type="molecule type" value="Genomic_DNA"/>
</dbReference>
<dbReference type="InterPro" id="IPR025935">
    <property type="entry name" value="AbiH"/>
</dbReference>
<dbReference type="Pfam" id="PF14253">
    <property type="entry name" value="AbiH"/>
    <property type="match status" value="1"/>
</dbReference>
<evidence type="ECO:0000313" key="4">
    <source>
        <dbReference type="Proteomes" id="UP000255231"/>
    </source>
</evidence>
<accession>A0A381F3R1</accession>
<dbReference type="GeneID" id="303674812"/>
<dbReference type="Proteomes" id="UP000255231">
    <property type="component" value="Unassembled WGS sequence"/>
</dbReference>
<protein>
    <submittedName>
        <fullName evidence="1">Bacteriophage abortive infection AbiH</fullName>
    </submittedName>
</protein>
<evidence type="ECO:0000313" key="2">
    <source>
        <dbReference type="EMBL" id="SUX41239.1"/>
    </source>
</evidence>
<keyword evidence="3" id="KW-1185">Reference proteome</keyword>
<dbReference type="Proteomes" id="UP000185725">
    <property type="component" value="Unassembled WGS sequence"/>
</dbReference>